<organism evidence="1 2">
    <name type="scientific">Cucumis sativus</name>
    <name type="common">Cucumber</name>
    <dbReference type="NCBI Taxonomy" id="3659"/>
    <lineage>
        <taxon>Eukaryota</taxon>
        <taxon>Viridiplantae</taxon>
        <taxon>Streptophyta</taxon>
        <taxon>Embryophyta</taxon>
        <taxon>Tracheophyta</taxon>
        <taxon>Spermatophyta</taxon>
        <taxon>Magnoliopsida</taxon>
        <taxon>eudicotyledons</taxon>
        <taxon>Gunneridae</taxon>
        <taxon>Pentapetalae</taxon>
        <taxon>rosids</taxon>
        <taxon>fabids</taxon>
        <taxon>Cucurbitales</taxon>
        <taxon>Cucurbitaceae</taxon>
        <taxon>Benincaseae</taxon>
        <taxon>Cucumis</taxon>
    </lineage>
</organism>
<reference evidence="1 2" key="4">
    <citation type="journal article" date="2011" name="BMC Genomics">
        <title>RNA-Seq improves annotation of protein-coding genes in the cucumber genome.</title>
        <authorList>
            <person name="Li Z."/>
            <person name="Zhang Z."/>
            <person name="Yan P."/>
            <person name="Huang S."/>
            <person name="Fei Z."/>
            <person name="Lin K."/>
        </authorList>
    </citation>
    <scope>NUCLEOTIDE SEQUENCE [LARGE SCALE GENOMIC DNA]</scope>
    <source>
        <strain evidence="2">cv. 9930</strain>
    </source>
</reference>
<dbReference type="EMBL" id="CM002927">
    <property type="protein sequence ID" value="KGN49349.1"/>
    <property type="molecule type" value="Genomic_DNA"/>
</dbReference>
<dbReference type="SUPFAM" id="SSF51197">
    <property type="entry name" value="Clavaminate synthase-like"/>
    <property type="match status" value="1"/>
</dbReference>
<name>A0A0A0KKH9_CUCSA</name>
<sequence length="91" mass="10042">MDEVRNEIEELSEIPFEEKVEHCGIKVWEVEGYGINFPSFSNIFTFSNGVQSSYAPDEIEGIGKNGLVTAGMSCYPPSPRPDMAMGLTPHS</sequence>
<reference evidence="1 2" key="2">
    <citation type="journal article" date="2009" name="PLoS ONE">
        <title>An integrated genetic and cytogenetic map of the cucumber genome.</title>
        <authorList>
            <person name="Ren Y."/>
            <person name="Zhang Z."/>
            <person name="Liu J."/>
            <person name="Staub J.E."/>
            <person name="Han Y."/>
            <person name="Cheng Z."/>
            <person name="Li X."/>
            <person name="Lu J."/>
            <person name="Miao H."/>
            <person name="Kang H."/>
            <person name="Xie B."/>
            <person name="Gu X."/>
            <person name="Wang X."/>
            <person name="Du Y."/>
            <person name="Jin W."/>
            <person name="Huang S."/>
        </authorList>
    </citation>
    <scope>NUCLEOTIDE SEQUENCE [LARGE SCALE GENOMIC DNA]</scope>
    <source>
        <strain evidence="2">cv. 9930</strain>
    </source>
</reference>
<dbReference type="AlphaFoldDB" id="A0A0A0KKH9"/>
<dbReference type="Gramene" id="KGN49349">
    <property type="protein sequence ID" value="KGN49349"/>
    <property type="gene ID" value="Csa_6G520470"/>
</dbReference>
<protein>
    <submittedName>
        <fullName evidence="1">Uncharacterized protein</fullName>
    </submittedName>
</protein>
<keyword evidence="2" id="KW-1185">Reference proteome</keyword>
<dbReference type="Proteomes" id="UP000029981">
    <property type="component" value="Chromosome 6"/>
</dbReference>
<evidence type="ECO:0000313" key="2">
    <source>
        <dbReference type="Proteomes" id="UP000029981"/>
    </source>
</evidence>
<proteinExistence type="predicted"/>
<accession>A0A0A0KKH9</accession>
<reference evidence="1 2" key="1">
    <citation type="journal article" date="2009" name="Nat. Genet.">
        <title>The genome of the cucumber, Cucumis sativus L.</title>
        <authorList>
            <person name="Huang S."/>
            <person name="Li R."/>
            <person name="Zhang Z."/>
            <person name="Li L."/>
            <person name="Gu X."/>
            <person name="Fan W."/>
            <person name="Lucas W.J."/>
            <person name="Wang X."/>
            <person name="Xie B."/>
            <person name="Ni P."/>
            <person name="Ren Y."/>
            <person name="Zhu H."/>
            <person name="Li J."/>
            <person name="Lin K."/>
            <person name="Jin W."/>
            <person name="Fei Z."/>
            <person name="Li G."/>
            <person name="Staub J."/>
            <person name="Kilian A."/>
            <person name="van der Vossen E.A."/>
            <person name="Wu Y."/>
            <person name="Guo J."/>
            <person name="He J."/>
            <person name="Jia Z."/>
            <person name="Ren Y."/>
            <person name="Tian G."/>
            <person name="Lu Y."/>
            <person name="Ruan J."/>
            <person name="Qian W."/>
            <person name="Wang M."/>
            <person name="Huang Q."/>
            <person name="Li B."/>
            <person name="Xuan Z."/>
            <person name="Cao J."/>
            <person name="Asan"/>
            <person name="Wu Z."/>
            <person name="Zhang J."/>
            <person name="Cai Q."/>
            <person name="Bai Y."/>
            <person name="Zhao B."/>
            <person name="Han Y."/>
            <person name="Li Y."/>
            <person name="Li X."/>
            <person name="Wang S."/>
            <person name="Shi Q."/>
            <person name="Liu S."/>
            <person name="Cho W.K."/>
            <person name="Kim J.Y."/>
            <person name="Xu Y."/>
            <person name="Heller-Uszynska K."/>
            <person name="Miao H."/>
            <person name="Cheng Z."/>
            <person name="Zhang S."/>
            <person name="Wu J."/>
            <person name="Yang Y."/>
            <person name="Kang H."/>
            <person name="Li M."/>
            <person name="Liang H."/>
            <person name="Ren X."/>
            <person name="Shi Z."/>
            <person name="Wen M."/>
            <person name="Jian M."/>
            <person name="Yang H."/>
            <person name="Zhang G."/>
            <person name="Yang Z."/>
            <person name="Chen R."/>
            <person name="Liu S."/>
            <person name="Li J."/>
            <person name="Ma L."/>
            <person name="Liu H."/>
            <person name="Zhou Y."/>
            <person name="Zhao J."/>
            <person name="Fang X."/>
            <person name="Li G."/>
            <person name="Fang L."/>
            <person name="Li Y."/>
            <person name="Liu D."/>
            <person name="Zheng H."/>
            <person name="Zhang Y."/>
            <person name="Qin N."/>
            <person name="Li Z."/>
            <person name="Yang G."/>
            <person name="Yang S."/>
            <person name="Bolund L."/>
            <person name="Kristiansen K."/>
            <person name="Zheng H."/>
            <person name="Li S."/>
            <person name="Zhang X."/>
            <person name="Yang H."/>
            <person name="Wang J."/>
            <person name="Sun R."/>
            <person name="Zhang B."/>
            <person name="Jiang S."/>
            <person name="Wang J."/>
            <person name="Du Y."/>
            <person name="Li S."/>
        </authorList>
    </citation>
    <scope>NUCLEOTIDE SEQUENCE [LARGE SCALE GENOMIC DNA]</scope>
    <source>
        <strain evidence="2">cv. 9930</strain>
    </source>
</reference>
<gene>
    <name evidence="1" type="ORF">Csa_6G520470</name>
</gene>
<reference evidence="1 2" key="3">
    <citation type="journal article" date="2010" name="BMC Genomics">
        <title>Transcriptome sequencing and comparative analysis of cucumber flowers with different sex types.</title>
        <authorList>
            <person name="Guo S."/>
            <person name="Zheng Y."/>
            <person name="Joung J.G."/>
            <person name="Liu S."/>
            <person name="Zhang Z."/>
            <person name="Crasta O.R."/>
            <person name="Sobral B.W."/>
            <person name="Xu Y."/>
            <person name="Huang S."/>
            <person name="Fei Z."/>
        </authorList>
    </citation>
    <scope>NUCLEOTIDE SEQUENCE [LARGE SCALE GENOMIC DNA]</scope>
    <source>
        <strain evidence="2">cv. 9930</strain>
    </source>
</reference>
<evidence type="ECO:0000313" key="1">
    <source>
        <dbReference type="EMBL" id="KGN49349.1"/>
    </source>
</evidence>